<dbReference type="InterPro" id="IPR036259">
    <property type="entry name" value="MFS_trans_sf"/>
</dbReference>
<keyword evidence="4 7" id="KW-0812">Transmembrane</keyword>
<feature type="domain" description="Major facilitator superfamily (MFS) profile" evidence="8">
    <location>
        <begin position="18"/>
        <end position="404"/>
    </location>
</feature>
<evidence type="ECO:0000256" key="1">
    <source>
        <dbReference type="ARBA" id="ARBA00004651"/>
    </source>
</evidence>
<dbReference type="InterPro" id="IPR011701">
    <property type="entry name" value="MFS"/>
</dbReference>
<dbReference type="Pfam" id="PF07690">
    <property type="entry name" value="MFS_1"/>
    <property type="match status" value="1"/>
</dbReference>
<feature type="transmembrane region" description="Helical" evidence="7">
    <location>
        <begin position="351"/>
        <end position="373"/>
    </location>
</feature>
<dbReference type="AlphaFoldDB" id="A0A9D1VGQ2"/>
<dbReference type="EMBL" id="DXFH01000002">
    <property type="protein sequence ID" value="HIX35035.1"/>
    <property type="molecule type" value="Genomic_DNA"/>
</dbReference>
<dbReference type="SUPFAM" id="SSF103473">
    <property type="entry name" value="MFS general substrate transporter"/>
    <property type="match status" value="1"/>
</dbReference>
<feature type="transmembrane region" description="Helical" evidence="7">
    <location>
        <begin position="379"/>
        <end position="400"/>
    </location>
</feature>
<evidence type="ECO:0000256" key="3">
    <source>
        <dbReference type="ARBA" id="ARBA00022475"/>
    </source>
</evidence>
<comment type="subcellular location">
    <subcellularLocation>
        <location evidence="1">Cell membrane</location>
        <topology evidence="1">Multi-pass membrane protein</topology>
    </subcellularLocation>
</comment>
<reference evidence="9" key="2">
    <citation type="submission" date="2021-04" db="EMBL/GenBank/DDBJ databases">
        <authorList>
            <person name="Gilroy R."/>
        </authorList>
    </citation>
    <scope>NUCLEOTIDE SEQUENCE</scope>
    <source>
        <strain evidence="9">ChiSxjej3B15-572</strain>
    </source>
</reference>
<dbReference type="GO" id="GO:0022857">
    <property type="term" value="F:transmembrane transporter activity"/>
    <property type="evidence" value="ECO:0007669"/>
    <property type="project" value="InterPro"/>
</dbReference>
<feature type="transmembrane region" description="Helical" evidence="7">
    <location>
        <begin position="20"/>
        <end position="43"/>
    </location>
</feature>
<feature type="transmembrane region" description="Helical" evidence="7">
    <location>
        <begin position="293"/>
        <end position="311"/>
    </location>
</feature>
<keyword evidence="6 7" id="KW-0472">Membrane</keyword>
<dbReference type="PANTHER" id="PTHR43414:SF6">
    <property type="entry name" value="MULTIDRUG RESISTANCE PROTEIN MDTG"/>
    <property type="match status" value="1"/>
</dbReference>
<name>A0A9D1VGQ2_9LACO</name>
<dbReference type="Gene3D" id="1.20.1250.20">
    <property type="entry name" value="MFS general substrate transporter like domains"/>
    <property type="match status" value="2"/>
</dbReference>
<dbReference type="Proteomes" id="UP000824231">
    <property type="component" value="Unassembled WGS sequence"/>
</dbReference>
<feature type="transmembrane region" description="Helical" evidence="7">
    <location>
        <begin position="176"/>
        <end position="196"/>
    </location>
</feature>
<evidence type="ECO:0000256" key="6">
    <source>
        <dbReference type="ARBA" id="ARBA00023136"/>
    </source>
</evidence>
<evidence type="ECO:0000256" key="2">
    <source>
        <dbReference type="ARBA" id="ARBA00022448"/>
    </source>
</evidence>
<evidence type="ECO:0000256" key="5">
    <source>
        <dbReference type="ARBA" id="ARBA00022989"/>
    </source>
</evidence>
<gene>
    <name evidence="9" type="ORF">H9856_01265</name>
</gene>
<dbReference type="GO" id="GO:0005886">
    <property type="term" value="C:plasma membrane"/>
    <property type="evidence" value="ECO:0007669"/>
    <property type="project" value="UniProtKB-SubCell"/>
</dbReference>
<feature type="transmembrane region" description="Helical" evidence="7">
    <location>
        <begin position="93"/>
        <end position="114"/>
    </location>
</feature>
<evidence type="ECO:0000256" key="4">
    <source>
        <dbReference type="ARBA" id="ARBA00022692"/>
    </source>
</evidence>
<sequence>MNDIAGHNDAFPNGWHQTFYTLWLGCFITGMGYSMTMPFISLFINELGNFSRFQLNIYSGLAFAVTFISQAIVSPYWGNLADQKGRKLMCLRASGVMACTIFITGFSTSVWMIIGMRFLQGAFSGYINNATALMAGETPHRRSGWVMSSMMTAGVSGNLVGPLLGGSLSGAFGYRIPFFITGGLMFLVFLTNWILVKEHFQPIEKEKMKPMKEIIHMIPNVRLIFAMFITTLIVQASVMSIDPIVSLYVREMMHNRGNIAFIAGIVAATPGLGNLLSASKVGHIMDHIGPEKVLMVGLVIATLLFIPMTFTRSPWSLAFWRFLLGLTNAGLMPAAQTILTLDVPQEAFGRIFSYNQSFQACGSVFGALMGSVISGLSSYAAVFAVTGISLLVNLLIVLAARHFKGNKKQA</sequence>
<feature type="transmembrane region" description="Helical" evidence="7">
    <location>
        <begin position="217"/>
        <end position="239"/>
    </location>
</feature>
<accession>A0A9D1VGQ2</accession>
<feature type="transmembrane region" description="Helical" evidence="7">
    <location>
        <begin position="317"/>
        <end position="339"/>
    </location>
</feature>
<comment type="caution">
    <text evidence="9">The sequence shown here is derived from an EMBL/GenBank/DDBJ whole genome shotgun (WGS) entry which is preliminary data.</text>
</comment>
<reference evidence="9" key="1">
    <citation type="journal article" date="2021" name="PeerJ">
        <title>Extensive microbial diversity within the chicken gut microbiome revealed by metagenomics and culture.</title>
        <authorList>
            <person name="Gilroy R."/>
            <person name="Ravi A."/>
            <person name="Getino M."/>
            <person name="Pursley I."/>
            <person name="Horton D.L."/>
            <person name="Alikhan N.F."/>
            <person name="Baker D."/>
            <person name="Gharbi K."/>
            <person name="Hall N."/>
            <person name="Watson M."/>
            <person name="Adriaenssens E.M."/>
            <person name="Foster-Nyarko E."/>
            <person name="Jarju S."/>
            <person name="Secka A."/>
            <person name="Antonio M."/>
            <person name="Oren A."/>
            <person name="Chaudhuri R.R."/>
            <person name="La Ragione R."/>
            <person name="Hildebrand F."/>
            <person name="Pallen M.J."/>
        </authorList>
    </citation>
    <scope>NUCLEOTIDE SEQUENCE</scope>
    <source>
        <strain evidence="9">ChiSxjej3B15-572</strain>
    </source>
</reference>
<organism evidence="9 10">
    <name type="scientific">Candidatus Limosilactobacillus merdigallinarum</name>
    <dbReference type="NCBI Taxonomy" id="2838652"/>
    <lineage>
        <taxon>Bacteria</taxon>
        <taxon>Bacillati</taxon>
        <taxon>Bacillota</taxon>
        <taxon>Bacilli</taxon>
        <taxon>Lactobacillales</taxon>
        <taxon>Lactobacillaceae</taxon>
        <taxon>Limosilactobacillus</taxon>
    </lineage>
</organism>
<dbReference type="PROSITE" id="PS50850">
    <property type="entry name" value="MFS"/>
    <property type="match status" value="1"/>
</dbReference>
<evidence type="ECO:0000313" key="10">
    <source>
        <dbReference type="Proteomes" id="UP000824231"/>
    </source>
</evidence>
<protein>
    <submittedName>
        <fullName evidence="9">MFS transporter</fullName>
    </submittedName>
</protein>
<evidence type="ECO:0000256" key="7">
    <source>
        <dbReference type="SAM" id="Phobius"/>
    </source>
</evidence>
<feature type="transmembrane region" description="Helical" evidence="7">
    <location>
        <begin position="259"/>
        <end position="281"/>
    </location>
</feature>
<evidence type="ECO:0000313" key="9">
    <source>
        <dbReference type="EMBL" id="HIX35035.1"/>
    </source>
</evidence>
<dbReference type="PANTHER" id="PTHR43414">
    <property type="entry name" value="MULTIDRUG RESISTANCE PROTEIN MDTG"/>
    <property type="match status" value="1"/>
</dbReference>
<evidence type="ECO:0000259" key="8">
    <source>
        <dbReference type="PROSITE" id="PS50850"/>
    </source>
</evidence>
<feature type="transmembrane region" description="Helical" evidence="7">
    <location>
        <begin position="55"/>
        <end position="73"/>
    </location>
</feature>
<proteinExistence type="predicted"/>
<keyword evidence="3" id="KW-1003">Cell membrane</keyword>
<keyword evidence="2" id="KW-0813">Transport</keyword>
<dbReference type="InterPro" id="IPR020846">
    <property type="entry name" value="MFS_dom"/>
</dbReference>
<keyword evidence="5 7" id="KW-1133">Transmembrane helix</keyword>